<comment type="caution">
    <text evidence="2">The sequence shown here is derived from an EMBL/GenBank/DDBJ whole genome shotgun (WGS) entry which is preliminary data.</text>
</comment>
<accession>A0ABV6G7I5</accession>
<dbReference type="RefSeq" id="WP_083920829.1">
    <property type="nucleotide sequence ID" value="NZ_JBHLVX010000058.1"/>
</dbReference>
<organism evidence="2 3">
    <name type="scientific">Kushneria aurantia</name>
    <dbReference type="NCBI Taxonomy" id="504092"/>
    <lineage>
        <taxon>Bacteria</taxon>
        <taxon>Pseudomonadati</taxon>
        <taxon>Pseudomonadota</taxon>
        <taxon>Gammaproteobacteria</taxon>
        <taxon>Oceanospirillales</taxon>
        <taxon>Halomonadaceae</taxon>
        <taxon>Kushneria</taxon>
    </lineage>
</organism>
<dbReference type="PANTHER" id="PTHR31377:SF0">
    <property type="entry name" value="AGMATINE DEIMINASE-RELATED"/>
    <property type="match status" value="1"/>
</dbReference>
<evidence type="ECO:0000313" key="3">
    <source>
        <dbReference type="Proteomes" id="UP001589814"/>
    </source>
</evidence>
<sequence length="370" mass="41239">MTQDSPVAVNSTTRRLLPEWAPQQAVMLSWPGRDSDWASLYDTIEATFFILAEVIARYQPVMITLSDEITRRRVAQTLEHMGVPRHRLLLCVAPGDDTWARDHGPLAVSDGDTLTLLDYRFTGWGGKFAAERDNALNGELQRQRLFAAPLESCQPLVLEGGALESDGAGTLLTTRECLLNPNRNPQLDQAAVERHFRERLGVERMLWLDNGYLAGDDTDSHIDTLARFCDAQTIAYVRCDDPDDEHFEALAAMEAELKASRRPDGEPYRLIALPWPRPCFDPEDGHRLPATYANFLIINGAVLMPSYADPADRHALAALAEAFPQRDIIPIDCRQVIRQHGSLHCLTMQLPVGALDVSAFGATTAEEKRI</sequence>
<proteinExistence type="predicted"/>
<reference evidence="2 3" key="1">
    <citation type="submission" date="2024-09" db="EMBL/GenBank/DDBJ databases">
        <authorList>
            <person name="Sun Q."/>
            <person name="Mori K."/>
        </authorList>
    </citation>
    <scope>NUCLEOTIDE SEQUENCE [LARGE SCALE GENOMIC DNA]</scope>
    <source>
        <strain evidence="2 3">CCM 7415</strain>
    </source>
</reference>
<gene>
    <name evidence="2" type="ORF">ACFFHW_15510</name>
</gene>
<name>A0ABV6G7I5_9GAMM</name>
<keyword evidence="1" id="KW-0378">Hydrolase</keyword>
<dbReference type="Pfam" id="PF04371">
    <property type="entry name" value="PAD_porph"/>
    <property type="match status" value="1"/>
</dbReference>
<dbReference type="InterPro" id="IPR007466">
    <property type="entry name" value="Peptidyl-Arg-deiminase_porph"/>
</dbReference>
<evidence type="ECO:0000256" key="1">
    <source>
        <dbReference type="ARBA" id="ARBA00022801"/>
    </source>
</evidence>
<keyword evidence="3" id="KW-1185">Reference proteome</keyword>
<dbReference type="PANTHER" id="PTHR31377">
    <property type="entry name" value="AGMATINE DEIMINASE-RELATED"/>
    <property type="match status" value="1"/>
</dbReference>
<dbReference type="SUPFAM" id="SSF55909">
    <property type="entry name" value="Pentein"/>
    <property type="match status" value="1"/>
</dbReference>
<evidence type="ECO:0000313" key="2">
    <source>
        <dbReference type="EMBL" id="MFC0269376.1"/>
    </source>
</evidence>
<dbReference type="Gene3D" id="3.75.10.10">
    <property type="entry name" value="L-arginine/glycine Amidinotransferase, Chain A"/>
    <property type="match status" value="1"/>
</dbReference>
<dbReference type="EMBL" id="JBHLVX010000058">
    <property type="protein sequence ID" value="MFC0269376.1"/>
    <property type="molecule type" value="Genomic_DNA"/>
</dbReference>
<dbReference type="Proteomes" id="UP001589814">
    <property type="component" value="Unassembled WGS sequence"/>
</dbReference>
<protein>
    <submittedName>
        <fullName evidence="2">Agmatine/peptidylarginine deiminase</fullName>
    </submittedName>
</protein>